<dbReference type="InterPro" id="IPR050807">
    <property type="entry name" value="TransReg_Diox_bact_type"/>
</dbReference>
<keyword evidence="4" id="KW-1185">Reference proteome</keyword>
<dbReference type="SUPFAM" id="SSF47413">
    <property type="entry name" value="lambda repressor-like DNA-binding domains"/>
    <property type="match status" value="1"/>
</dbReference>
<dbReference type="InterPro" id="IPR001387">
    <property type="entry name" value="Cro/C1-type_HTH"/>
</dbReference>
<keyword evidence="1" id="KW-0238">DNA-binding</keyword>
<dbReference type="CDD" id="cd00093">
    <property type="entry name" value="HTH_XRE"/>
    <property type="match status" value="1"/>
</dbReference>
<dbReference type="PANTHER" id="PTHR46797">
    <property type="entry name" value="HTH-TYPE TRANSCRIPTIONAL REGULATOR"/>
    <property type="match status" value="1"/>
</dbReference>
<protein>
    <submittedName>
        <fullName evidence="3">Helix-turn-helix transcriptional regulator</fullName>
    </submittedName>
</protein>
<dbReference type="PROSITE" id="PS50943">
    <property type="entry name" value="HTH_CROC1"/>
    <property type="match status" value="1"/>
</dbReference>
<dbReference type="SMART" id="SM00530">
    <property type="entry name" value="HTH_XRE"/>
    <property type="match status" value="1"/>
</dbReference>
<feature type="domain" description="HTH cro/C1-type" evidence="2">
    <location>
        <begin position="13"/>
        <end position="67"/>
    </location>
</feature>
<dbReference type="Proteomes" id="UP001183388">
    <property type="component" value="Unassembled WGS sequence"/>
</dbReference>
<accession>A0ABU2L9W9</accession>
<comment type="caution">
    <text evidence="3">The sequence shown here is derived from an EMBL/GenBank/DDBJ whole genome shotgun (WGS) entry which is preliminary data.</text>
</comment>
<dbReference type="Pfam" id="PF13560">
    <property type="entry name" value="HTH_31"/>
    <property type="match status" value="1"/>
</dbReference>
<gene>
    <name evidence="3" type="ORF">RM780_15085</name>
</gene>
<evidence type="ECO:0000256" key="1">
    <source>
        <dbReference type="ARBA" id="ARBA00023125"/>
    </source>
</evidence>
<dbReference type="InterPro" id="IPR010982">
    <property type="entry name" value="Lambda_DNA-bd_dom_sf"/>
</dbReference>
<evidence type="ECO:0000313" key="4">
    <source>
        <dbReference type="Proteomes" id="UP001183388"/>
    </source>
</evidence>
<dbReference type="EMBL" id="JAVREN010000020">
    <property type="protein sequence ID" value="MDT0308276.1"/>
    <property type="molecule type" value="Genomic_DNA"/>
</dbReference>
<evidence type="ECO:0000313" key="3">
    <source>
        <dbReference type="EMBL" id="MDT0308276.1"/>
    </source>
</evidence>
<sequence length="399" mass="43810">MTDNDGAHVGARIAYYRKRRGLLQQGLAMRANVSKSLLSKVECGQRPASKALIAACARALNVTPADLLGQPYADELNRAGLEVVIQPLRIAMENWDVPLDWETRPRPVALIRSDVDQALEQRRQAKYLEMAQSLPGLMDECVHAVHTTTGEERRIAYECLAGTYRCVFTLAWALGYLDLATVAVGRLAWAAPLADEPAFAALHAYIRSQTNMGSGRYDLGMRVVDRALRDLDRVDSRRPVGLQAMRGMLHLRAAEIAGRAADPDLAEVRLAEAGGIARQTGEVPDWGMTFGPTNVGVHGVAIAVDLYEFGQAVDRAQDVRIPRGWTKSRAGHHWMDLAKAHAWAGDAAAALDCLARARRAAPQLMRYHPTTRETVVHLRKQERVRSGPLADLAGWIGLP</sequence>
<name>A0ABU2L9W9_9ACTN</name>
<proteinExistence type="predicted"/>
<dbReference type="PANTHER" id="PTHR46797:SF1">
    <property type="entry name" value="METHYLPHOSPHONATE SYNTHASE"/>
    <property type="match status" value="1"/>
</dbReference>
<dbReference type="Gene3D" id="1.10.260.40">
    <property type="entry name" value="lambda repressor-like DNA-binding domains"/>
    <property type="match status" value="1"/>
</dbReference>
<dbReference type="RefSeq" id="WP_311631226.1">
    <property type="nucleotide sequence ID" value="NZ_JAVREN010000020.1"/>
</dbReference>
<reference evidence="4" key="1">
    <citation type="submission" date="2023-07" db="EMBL/GenBank/DDBJ databases">
        <title>30 novel species of actinomycetes from the DSMZ collection.</title>
        <authorList>
            <person name="Nouioui I."/>
        </authorList>
    </citation>
    <scope>NUCLEOTIDE SEQUENCE [LARGE SCALE GENOMIC DNA]</scope>
    <source>
        <strain evidence="4">DSM 44917</strain>
    </source>
</reference>
<organism evidence="3 4">
    <name type="scientific">Streptomyces boetiae</name>
    <dbReference type="NCBI Taxonomy" id="3075541"/>
    <lineage>
        <taxon>Bacteria</taxon>
        <taxon>Bacillati</taxon>
        <taxon>Actinomycetota</taxon>
        <taxon>Actinomycetes</taxon>
        <taxon>Kitasatosporales</taxon>
        <taxon>Streptomycetaceae</taxon>
        <taxon>Streptomyces</taxon>
    </lineage>
</organism>
<evidence type="ECO:0000259" key="2">
    <source>
        <dbReference type="PROSITE" id="PS50943"/>
    </source>
</evidence>